<reference evidence="1 2" key="1">
    <citation type="journal article" date="2014" name="PLoS ONE">
        <title>Genome Information of Methylobacterium oryzae, a Plant-Probiotic Methylotroph in the Phyllosphere.</title>
        <authorList>
            <person name="Kwak M.J."/>
            <person name="Jeong H."/>
            <person name="Madhaiyan M."/>
            <person name="Lee Y."/>
            <person name="Sa T.M."/>
            <person name="Oh T.K."/>
            <person name="Kim J.F."/>
        </authorList>
    </citation>
    <scope>NUCLEOTIDE SEQUENCE [LARGE SCALE GENOMIC DNA]</scope>
    <source>
        <strain evidence="1 2">CBMB20</strain>
    </source>
</reference>
<dbReference type="HOGENOM" id="CLU_620829_0_0_5"/>
<keyword evidence="2" id="KW-1185">Reference proteome</keyword>
<protein>
    <submittedName>
        <fullName evidence="1">Protein of unassigned function</fullName>
    </submittedName>
</protein>
<dbReference type="KEGG" id="mor:MOC_1414"/>
<sequence length="441" mass="45110">MLLTDFGAVSGRDSTAALQAALDACGVTGRPVLAPAGTYLFSGTAAWPTASGQNCPGLSGEGDKTLFVLANYNGPVIRATVQANVPQTGRTIAHINTQAQWPSAAASHDRAALIDIEGASPGWSYGHFRDLGGYAIDHIVKIDTDPGAKSGDGWESYSGWNDFSDLYGGPGSQGIRPDSFLLYPRGSSTGNTYTNFRGAPKRAFLRYEGPGFVVGDIVVTAGQLGGGRVISIGPNTTFNRNIVVDGTQVDAGSTEVLAWDGGPTPPSRVMARGSFGGSAPWSGVPPLGHSAVDDLGGSGWSAGAHIVEHGRTADGGAATNVAELWKVTIAPRSMTRIEVSVTGSAGTLGAGGVISTFDVACGARGAMRTVFVSGNQISADATAGVPPGWPTIATAEGTDPAGNCVLTLTARWRGDGASDLETNILARHGRMKVQRGAQVGL</sequence>
<dbReference type="SUPFAM" id="SSF51126">
    <property type="entry name" value="Pectin lyase-like"/>
    <property type="match status" value="1"/>
</dbReference>
<dbReference type="Gene3D" id="2.160.20.10">
    <property type="entry name" value="Single-stranded right-handed beta-helix, Pectin lyase-like"/>
    <property type="match status" value="1"/>
</dbReference>
<dbReference type="Proteomes" id="UP000029492">
    <property type="component" value="Chromosome"/>
</dbReference>
<accession>A0A089Q3K8</accession>
<dbReference type="AlphaFoldDB" id="A0A089Q3K8"/>
<dbReference type="EMBL" id="CP003811">
    <property type="protein sequence ID" value="AIQ89169.1"/>
    <property type="molecule type" value="Genomic_DNA"/>
</dbReference>
<evidence type="ECO:0000313" key="2">
    <source>
        <dbReference type="Proteomes" id="UP000029492"/>
    </source>
</evidence>
<evidence type="ECO:0000313" key="1">
    <source>
        <dbReference type="EMBL" id="AIQ89169.1"/>
    </source>
</evidence>
<dbReference type="InterPro" id="IPR011050">
    <property type="entry name" value="Pectin_lyase_fold/virulence"/>
</dbReference>
<organism evidence="1 2">
    <name type="scientific">Methylobacterium oryzae CBMB20</name>
    <dbReference type="NCBI Taxonomy" id="693986"/>
    <lineage>
        <taxon>Bacteria</taxon>
        <taxon>Pseudomonadati</taxon>
        <taxon>Pseudomonadota</taxon>
        <taxon>Alphaproteobacteria</taxon>
        <taxon>Hyphomicrobiales</taxon>
        <taxon>Methylobacteriaceae</taxon>
        <taxon>Methylobacterium</taxon>
    </lineage>
</organism>
<gene>
    <name evidence="1" type="ORF">MOC_1414</name>
</gene>
<name>A0A089Q3K8_9HYPH</name>
<proteinExistence type="predicted"/>
<dbReference type="InterPro" id="IPR012334">
    <property type="entry name" value="Pectin_lyas_fold"/>
</dbReference>